<protein>
    <submittedName>
        <fullName evidence="2">Uncharacterized protein</fullName>
    </submittedName>
</protein>
<feature type="transmembrane region" description="Helical" evidence="1">
    <location>
        <begin position="41"/>
        <end position="60"/>
    </location>
</feature>
<keyword evidence="1" id="KW-0812">Transmembrane</keyword>
<feature type="non-terminal residue" evidence="2">
    <location>
        <position position="1"/>
    </location>
</feature>
<accession>A0A0K2T041</accession>
<reference evidence="2" key="1">
    <citation type="submission" date="2014-05" db="EMBL/GenBank/DDBJ databases">
        <authorList>
            <person name="Chronopoulou M."/>
        </authorList>
    </citation>
    <scope>NUCLEOTIDE SEQUENCE</scope>
    <source>
        <tissue evidence="2">Whole organism</tissue>
    </source>
</reference>
<name>A0A0K2T041_LEPSM</name>
<sequence>FVYHLEFEMKTSRFPSDLYAPKYTSNSYFRSDWFKKARYHFMNKGFMLLGLSLFFGPYIYQQATTPLSTKDKEDLKKIKKDIYSSIGLSVREDEE</sequence>
<keyword evidence="1" id="KW-0472">Membrane</keyword>
<keyword evidence="1" id="KW-1133">Transmembrane helix</keyword>
<dbReference type="AlphaFoldDB" id="A0A0K2T041"/>
<dbReference type="EMBL" id="HACA01001824">
    <property type="protein sequence ID" value="CDW19185.1"/>
    <property type="molecule type" value="Transcribed_RNA"/>
</dbReference>
<evidence type="ECO:0000313" key="2">
    <source>
        <dbReference type="EMBL" id="CDW19185.1"/>
    </source>
</evidence>
<organism evidence="2">
    <name type="scientific">Lepeophtheirus salmonis</name>
    <name type="common">Salmon louse</name>
    <name type="synonym">Caligus salmonis</name>
    <dbReference type="NCBI Taxonomy" id="72036"/>
    <lineage>
        <taxon>Eukaryota</taxon>
        <taxon>Metazoa</taxon>
        <taxon>Ecdysozoa</taxon>
        <taxon>Arthropoda</taxon>
        <taxon>Crustacea</taxon>
        <taxon>Multicrustacea</taxon>
        <taxon>Hexanauplia</taxon>
        <taxon>Copepoda</taxon>
        <taxon>Siphonostomatoida</taxon>
        <taxon>Caligidae</taxon>
        <taxon>Lepeophtheirus</taxon>
    </lineage>
</organism>
<evidence type="ECO:0000256" key="1">
    <source>
        <dbReference type="SAM" id="Phobius"/>
    </source>
</evidence>
<proteinExistence type="predicted"/>